<dbReference type="OrthoDB" id="6766775at2759"/>
<gene>
    <name evidence="1" type="ORF">E2C01_042914</name>
</gene>
<organism evidence="1 2">
    <name type="scientific">Portunus trituberculatus</name>
    <name type="common">Swimming crab</name>
    <name type="synonym">Neptunus trituberculatus</name>
    <dbReference type="NCBI Taxonomy" id="210409"/>
    <lineage>
        <taxon>Eukaryota</taxon>
        <taxon>Metazoa</taxon>
        <taxon>Ecdysozoa</taxon>
        <taxon>Arthropoda</taxon>
        <taxon>Crustacea</taxon>
        <taxon>Multicrustacea</taxon>
        <taxon>Malacostraca</taxon>
        <taxon>Eumalacostraca</taxon>
        <taxon>Eucarida</taxon>
        <taxon>Decapoda</taxon>
        <taxon>Pleocyemata</taxon>
        <taxon>Brachyura</taxon>
        <taxon>Eubrachyura</taxon>
        <taxon>Portunoidea</taxon>
        <taxon>Portunidae</taxon>
        <taxon>Portuninae</taxon>
        <taxon>Portunus</taxon>
    </lineage>
</organism>
<proteinExistence type="predicted"/>
<comment type="caution">
    <text evidence="1">The sequence shown here is derived from an EMBL/GenBank/DDBJ whole genome shotgun (WGS) entry which is preliminary data.</text>
</comment>
<name>A0A5B7FW16_PORTR</name>
<accession>A0A5B7FW16</accession>
<evidence type="ECO:0000313" key="1">
    <source>
        <dbReference type="EMBL" id="MPC49118.1"/>
    </source>
</evidence>
<keyword evidence="2" id="KW-1185">Reference proteome</keyword>
<dbReference type="Proteomes" id="UP000324222">
    <property type="component" value="Unassembled WGS sequence"/>
</dbReference>
<dbReference type="AlphaFoldDB" id="A0A5B7FW16"/>
<reference evidence="1 2" key="1">
    <citation type="submission" date="2019-05" db="EMBL/GenBank/DDBJ databases">
        <title>Another draft genome of Portunus trituberculatus and its Hox gene families provides insights of decapod evolution.</title>
        <authorList>
            <person name="Jeong J.-H."/>
            <person name="Song I."/>
            <person name="Kim S."/>
            <person name="Choi T."/>
            <person name="Kim D."/>
            <person name="Ryu S."/>
            <person name="Kim W."/>
        </authorList>
    </citation>
    <scope>NUCLEOTIDE SEQUENCE [LARGE SCALE GENOMIC DNA]</scope>
    <source>
        <tissue evidence="1">Muscle</tissue>
    </source>
</reference>
<sequence length="156" mass="17067">MQSASISVRGKCLLNVDGKIACLGLLGPGINQVLRILGWAVVESTRWFPLNDPVYQVPRGADGCLMIDAVGVFPPGLSTGTLLKGNEIISGPLVAVRKIYRDLQSEKSELEEQLTAMSTPQNDTRDLRTVNNLAATLNRQREYQATIDEEVDKVRS</sequence>
<evidence type="ECO:0000313" key="2">
    <source>
        <dbReference type="Proteomes" id="UP000324222"/>
    </source>
</evidence>
<dbReference type="EMBL" id="VSRR010008679">
    <property type="protein sequence ID" value="MPC49118.1"/>
    <property type="molecule type" value="Genomic_DNA"/>
</dbReference>
<protein>
    <submittedName>
        <fullName evidence="1">Uncharacterized protein</fullName>
    </submittedName>
</protein>